<dbReference type="GO" id="GO:0005886">
    <property type="term" value="C:plasma membrane"/>
    <property type="evidence" value="ECO:0007669"/>
    <property type="project" value="UniProtKB-SubCell"/>
</dbReference>
<dbReference type="InterPro" id="IPR010131">
    <property type="entry name" value="MdtP/NodT-like"/>
</dbReference>
<reference evidence="3 4" key="1">
    <citation type="submission" date="2020-08" db="EMBL/GenBank/DDBJ databases">
        <title>Genomic Encyclopedia of Type Strains, Phase IV (KMG-IV): sequencing the most valuable type-strain genomes for metagenomic binning, comparative biology and taxonomic classification.</title>
        <authorList>
            <person name="Goeker M."/>
        </authorList>
    </citation>
    <scope>NUCLEOTIDE SEQUENCE [LARGE SCALE GENOMIC DNA]</scope>
    <source>
        <strain evidence="3 4">DSM 11099</strain>
    </source>
</reference>
<name>A0A7W9S2T9_9HYPH</name>
<evidence type="ECO:0000256" key="1">
    <source>
        <dbReference type="ARBA" id="ARBA00007613"/>
    </source>
</evidence>
<keyword evidence="2" id="KW-0472">Membrane</keyword>
<dbReference type="Proteomes" id="UP000533306">
    <property type="component" value="Unassembled WGS sequence"/>
</dbReference>
<comment type="similarity">
    <text evidence="1 2">Belongs to the outer membrane factor (OMF) (TC 1.B.17) family.</text>
</comment>
<organism evidence="3 4">
    <name type="scientific">Aquamicrobium lusatiense</name>
    <dbReference type="NCBI Taxonomy" id="89772"/>
    <lineage>
        <taxon>Bacteria</taxon>
        <taxon>Pseudomonadati</taxon>
        <taxon>Pseudomonadota</taxon>
        <taxon>Alphaproteobacteria</taxon>
        <taxon>Hyphomicrobiales</taxon>
        <taxon>Phyllobacteriaceae</taxon>
        <taxon>Aquamicrobium</taxon>
    </lineage>
</organism>
<dbReference type="GO" id="GO:0015562">
    <property type="term" value="F:efflux transmembrane transporter activity"/>
    <property type="evidence" value="ECO:0007669"/>
    <property type="project" value="InterPro"/>
</dbReference>
<evidence type="ECO:0000256" key="2">
    <source>
        <dbReference type="RuleBase" id="RU362097"/>
    </source>
</evidence>
<dbReference type="EMBL" id="JACHEU010000001">
    <property type="protein sequence ID" value="MBB6011918.1"/>
    <property type="molecule type" value="Genomic_DNA"/>
</dbReference>
<dbReference type="Pfam" id="PF02321">
    <property type="entry name" value="OEP"/>
    <property type="match status" value="2"/>
</dbReference>
<sequence length="482" mass="51368">MVVVLTALVNSGCVVGPDYQKPDIALPLHWASAGKTASSRPPELSKWWRRLNDQTLDMLIEEAVAGNLDVAGSRARIREARASYRQNVGALFPSADGSASATRNRSAASATGAAETYSQYRSGFDASWEIDLFGGKRRAVEAARYGMDAAEEELRATLLSLIGDVASNYVEARGYQARIALARRTATSQRETVALTRTRLEAGAASAVDVANSSGQASNTEANIPTLEAAYAQAVHRLSVLTGRPPASLADRMKKSAPIPGPKLPIPTGIPADILLTRPDVRLAERQYAQATAKIGQAEAERYPGISLTGNIATTGLNLGDLGRSSSISWSFGPSLSVPIFNAGQLAAAADVARAQRDQYFVAWRASVLTALEDVENATVSLSLERVRNGRLATSVRHYRDGASLARTLYQSGSTSFLELLEAERSLYSAEDALIQSRVSIATDYIALNKALGGGWDGYVDSTKPEILDANQGPRLAGSVRN</sequence>
<dbReference type="AlphaFoldDB" id="A0A7W9S2T9"/>
<protein>
    <submittedName>
        <fullName evidence="3">NodT family efflux transporter outer membrane factor (OMF) lipoprotein</fullName>
    </submittedName>
</protein>
<dbReference type="PANTHER" id="PTHR30203:SF32">
    <property type="entry name" value="CATION EFFLUX SYSTEM PROTEIN CUSC"/>
    <property type="match status" value="1"/>
</dbReference>
<evidence type="ECO:0000313" key="4">
    <source>
        <dbReference type="Proteomes" id="UP000533306"/>
    </source>
</evidence>
<dbReference type="SUPFAM" id="SSF56954">
    <property type="entry name" value="Outer membrane efflux proteins (OEP)"/>
    <property type="match status" value="1"/>
</dbReference>
<dbReference type="InterPro" id="IPR003423">
    <property type="entry name" value="OMP_efflux"/>
</dbReference>
<gene>
    <name evidence="3" type="ORF">HNR59_001263</name>
</gene>
<dbReference type="PANTHER" id="PTHR30203">
    <property type="entry name" value="OUTER MEMBRANE CATION EFFLUX PROTEIN"/>
    <property type="match status" value="1"/>
</dbReference>
<comment type="caution">
    <text evidence="3">The sequence shown here is derived from an EMBL/GenBank/DDBJ whole genome shotgun (WGS) entry which is preliminary data.</text>
</comment>
<dbReference type="Gene3D" id="2.20.200.10">
    <property type="entry name" value="Outer membrane efflux proteins (OEP)"/>
    <property type="match status" value="1"/>
</dbReference>
<keyword evidence="2" id="KW-0564">Palmitate</keyword>
<accession>A0A7W9S2T9</accession>
<proteinExistence type="inferred from homology"/>
<keyword evidence="2" id="KW-0812">Transmembrane</keyword>
<keyword evidence="2" id="KW-1134">Transmembrane beta strand</keyword>
<evidence type="ECO:0000313" key="3">
    <source>
        <dbReference type="EMBL" id="MBB6011918.1"/>
    </source>
</evidence>
<dbReference type="NCBIfam" id="TIGR01845">
    <property type="entry name" value="outer_NodT"/>
    <property type="match status" value="1"/>
</dbReference>
<keyword evidence="2 3" id="KW-0449">Lipoprotein</keyword>
<comment type="subcellular location">
    <subcellularLocation>
        <location evidence="2">Cell membrane</location>
        <topology evidence="2">Lipid-anchor</topology>
    </subcellularLocation>
</comment>
<keyword evidence="4" id="KW-1185">Reference proteome</keyword>
<dbReference type="Gene3D" id="1.20.1600.10">
    <property type="entry name" value="Outer membrane efflux proteins (OEP)"/>
    <property type="match status" value="1"/>
</dbReference>